<dbReference type="eggNOG" id="KOG1238">
    <property type="taxonomic scope" value="Eukaryota"/>
</dbReference>
<dbReference type="GO" id="GO:0016614">
    <property type="term" value="F:oxidoreductase activity, acting on CH-OH group of donors"/>
    <property type="evidence" value="ECO:0007669"/>
    <property type="project" value="InterPro"/>
</dbReference>
<dbReference type="InterPro" id="IPR012132">
    <property type="entry name" value="GMC_OxRdtase"/>
</dbReference>
<dbReference type="EMBL" id="HF935198">
    <property type="protein sequence ID" value="CCX04315.1"/>
    <property type="molecule type" value="Genomic_DNA"/>
</dbReference>
<dbReference type="AlphaFoldDB" id="U4L2L3"/>
<name>U4L2L3_PYROM</name>
<dbReference type="GO" id="GO:0050660">
    <property type="term" value="F:flavin adenine dinucleotide binding"/>
    <property type="evidence" value="ECO:0007669"/>
    <property type="project" value="InterPro"/>
</dbReference>
<evidence type="ECO:0000313" key="3">
    <source>
        <dbReference type="EMBL" id="CCX04315.1"/>
    </source>
</evidence>
<gene>
    <name evidence="3" type="ORF">PCON_01820</name>
</gene>
<dbReference type="InterPro" id="IPR036188">
    <property type="entry name" value="FAD/NAD-bd_sf"/>
</dbReference>
<sequence>MGLSKKQSHVEFFTSELYGGPPQFRDIPAPGQSAFSIIPELFGQQSRGTVTLENEAPRPVYVSVLVKACSLANKIVVKGEGTKDIVKGSWPPSEEHHKLETGEDWVRFVQKHATTCYHAAGTCKMGKSDDERAVVDGNLKVHGMRGLRVADTSIMPKLHSGHTQTDMV</sequence>
<evidence type="ECO:0000259" key="2">
    <source>
        <dbReference type="Pfam" id="PF05199"/>
    </source>
</evidence>
<proteinExistence type="inferred from homology"/>
<keyword evidence="4" id="KW-1185">Reference proteome</keyword>
<dbReference type="PANTHER" id="PTHR11552">
    <property type="entry name" value="GLUCOSE-METHANOL-CHOLINE GMC OXIDOREDUCTASE"/>
    <property type="match status" value="1"/>
</dbReference>
<organism evidence="3 4">
    <name type="scientific">Pyronema omphalodes (strain CBS 100304)</name>
    <name type="common">Pyronema confluens</name>
    <dbReference type="NCBI Taxonomy" id="1076935"/>
    <lineage>
        <taxon>Eukaryota</taxon>
        <taxon>Fungi</taxon>
        <taxon>Dikarya</taxon>
        <taxon>Ascomycota</taxon>
        <taxon>Pezizomycotina</taxon>
        <taxon>Pezizomycetes</taxon>
        <taxon>Pezizales</taxon>
        <taxon>Pyronemataceae</taxon>
        <taxon>Pyronema</taxon>
    </lineage>
</organism>
<comment type="similarity">
    <text evidence="1">Belongs to the GMC oxidoreductase family.</text>
</comment>
<reference evidence="3 4" key="1">
    <citation type="journal article" date="2013" name="PLoS Genet.">
        <title>The genome and development-dependent transcriptomes of Pyronema confluens: a window into fungal evolution.</title>
        <authorList>
            <person name="Traeger S."/>
            <person name="Altegoer F."/>
            <person name="Freitag M."/>
            <person name="Gabaldon T."/>
            <person name="Kempken F."/>
            <person name="Kumar A."/>
            <person name="Marcet-Houben M."/>
            <person name="Poggeler S."/>
            <person name="Stajich J.E."/>
            <person name="Nowrousian M."/>
        </authorList>
    </citation>
    <scope>NUCLEOTIDE SEQUENCE [LARGE SCALE GENOMIC DNA]</scope>
    <source>
        <strain evidence="4">CBS 100304</strain>
        <tissue evidence="3">Vegetative mycelium</tissue>
    </source>
</reference>
<dbReference type="Proteomes" id="UP000018144">
    <property type="component" value="Unassembled WGS sequence"/>
</dbReference>
<protein>
    <submittedName>
        <fullName evidence="3">Similar to Choline dehydrogenase acc. no. Q1QXE1</fullName>
    </submittedName>
</protein>
<dbReference type="SUPFAM" id="SSF54373">
    <property type="entry name" value="FAD-linked reductases, C-terminal domain"/>
    <property type="match status" value="1"/>
</dbReference>
<dbReference type="OrthoDB" id="269227at2759"/>
<dbReference type="Pfam" id="PF05199">
    <property type="entry name" value="GMC_oxred_C"/>
    <property type="match status" value="1"/>
</dbReference>
<dbReference type="SUPFAM" id="SSF51905">
    <property type="entry name" value="FAD/NAD(P)-binding domain"/>
    <property type="match status" value="1"/>
</dbReference>
<evidence type="ECO:0000256" key="1">
    <source>
        <dbReference type="ARBA" id="ARBA00010790"/>
    </source>
</evidence>
<dbReference type="STRING" id="1076935.U4L2L3"/>
<feature type="domain" description="Glucose-methanol-choline oxidoreductase C-terminal" evidence="2">
    <location>
        <begin position="62"/>
        <end position="165"/>
    </location>
</feature>
<accession>U4L2L3</accession>
<dbReference type="Gene3D" id="3.30.560.10">
    <property type="entry name" value="Glucose Oxidase, domain 3"/>
    <property type="match status" value="1"/>
</dbReference>
<evidence type="ECO:0000313" key="4">
    <source>
        <dbReference type="Proteomes" id="UP000018144"/>
    </source>
</evidence>
<dbReference type="InterPro" id="IPR007867">
    <property type="entry name" value="GMC_OxRtase_C"/>
</dbReference>
<dbReference type="PANTHER" id="PTHR11552:SF147">
    <property type="entry name" value="CHOLINE DEHYDROGENASE, MITOCHONDRIAL"/>
    <property type="match status" value="1"/>
</dbReference>
<dbReference type="Gene3D" id="3.50.50.60">
    <property type="entry name" value="FAD/NAD(P)-binding domain"/>
    <property type="match status" value="1"/>
</dbReference>